<proteinExistence type="predicted"/>
<feature type="region of interest" description="Disordered" evidence="2">
    <location>
        <begin position="419"/>
        <end position="439"/>
    </location>
</feature>
<evidence type="ECO:0000256" key="2">
    <source>
        <dbReference type="SAM" id="MobiDB-lite"/>
    </source>
</evidence>
<dbReference type="AlphaFoldDB" id="A0A378LQZ6"/>
<gene>
    <name evidence="4" type="ORF">NCTC11532_00432</name>
</gene>
<dbReference type="EMBL" id="UGPB01000001">
    <property type="protein sequence ID" value="STY28262.1"/>
    <property type="molecule type" value="Genomic_DNA"/>
</dbReference>
<dbReference type="GO" id="GO:0004198">
    <property type="term" value="F:calcium-dependent cysteine-type endopeptidase activity"/>
    <property type="evidence" value="ECO:0007669"/>
    <property type="project" value="InterPro"/>
</dbReference>
<evidence type="ECO:0000259" key="3">
    <source>
        <dbReference type="PROSITE" id="PS50203"/>
    </source>
</evidence>
<dbReference type="Proteomes" id="UP000255297">
    <property type="component" value="Unassembled WGS sequence"/>
</dbReference>
<feature type="compositionally biased region" description="Polar residues" evidence="2">
    <location>
        <begin position="419"/>
        <end position="429"/>
    </location>
</feature>
<sequence length="583" mass="65428">MDSSSKMLSTLKKDIAKKRSHIATDTLDVADDAPYTHRVVEKRITITDDQLKQEFKWGKGAYILGGSASVKLKKTDVTRAVCNTDISQRAMGNCFMLAALGSILKQNPSFIHEILKINEDGKVEIKLHHMIRDEEEHTITDEITTYVLDATKLATIMTDAHSHPAIFLLEKAFAIHRMLTNTVSEEEVKKLDGKSRIVSLEIESPPDQIKKKDFKVPALSYRSSLKAGKAAMVYGALLGDAGETRGLLEINYRTQLSTLIENFARGILVSISHIKDDEITPEERIQPIKKFAANVLGIPNDPQGLQRQTEDKINLFNQMVERLTDILSKMPPGQAQEIKKLAGAFAQLAKPKVEDMHLLIDAIFSGNQNKDIALKVKEYVLNEIYHHQRGTGIYTKKQDEVFKFLHDSLQHPEVVASVSTPEQVGTSQKKGTHGVGEETSKGLVGGHYYEVLDCYERQDDNGKTLKFVLVRNPWSDTAREYEWKEKEVGGKTISVLSAHKKDHLKHPEKTSPRSHPLKEGSSARGYEEETFQKDFRGQGYTEIELSDFTKRFNDITIAIIPRVDSAPELTTTSEKEKPLGLPT</sequence>
<dbReference type="OrthoDB" id="5643665at2"/>
<dbReference type="InterPro" id="IPR038765">
    <property type="entry name" value="Papain-like_cys_pep_sf"/>
</dbReference>
<evidence type="ECO:0000313" key="4">
    <source>
        <dbReference type="EMBL" id="STY28262.1"/>
    </source>
</evidence>
<dbReference type="Gene3D" id="3.90.70.10">
    <property type="entry name" value="Cysteine proteinases"/>
    <property type="match status" value="1"/>
</dbReference>
<protein>
    <submittedName>
        <fullName evidence="4">Calpain family cysteine protease</fullName>
    </submittedName>
</protein>
<organism evidence="4 5">
    <name type="scientific">Legionella wadsworthii</name>
    <dbReference type="NCBI Taxonomy" id="28088"/>
    <lineage>
        <taxon>Bacteria</taxon>
        <taxon>Pseudomonadati</taxon>
        <taxon>Pseudomonadota</taxon>
        <taxon>Gammaproteobacteria</taxon>
        <taxon>Legionellales</taxon>
        <taxon>Legionellaceae</taxon>
        <taxon>Legionella</taxon>
    </lineage>
</organism>
<feature type="domain" description="Calpain catalytic" evidence="3">
    <location>
        <begin position="437"/>
        <end position="561"/>
    </location>
</feature>
<evidence type="ECO:0000313" key="5">
    <source>
        <dbReference type="Proteomes" id="UP000255297"/>
    </source>
</evidence>
<name>A0A378LQZ6_9GAMM</name>
<dbReference type="STRING" id="1122170.GCA_000701265_02246"/>
<keyword evidence="4" id="KW-0378">Hydrolase</keyword>
<dbReference type="PROSITE" id="PS50203">
    <property type="entry name" value="CALPAIN_CAT"/>
    <property type="match status" value="1"/>
</dbReference>
<dbReference type="RefSeq" id="WP_031562853.1">
    <property type="nucleotide sequence ID" value="NZ_CAAAIS010000002.1"/>
</dbReference>
<dbReference type="InterPro" id="IPR001300">
    <property type="entry name" value="Peptidase_C2_calpain_cat"/>
</dbReference>
<keyword evidence="4" id="KW-0645">Protease</keyword>
<dbReference type="Pfam" id="PF00648">
    <property type="entry name" value="Peptidase_C2"/>
    <property type="match status" value="1"/>
</dbReference>
<accession>A0A378LQZ6</accession>
<dbReference type="GO" id="GO:0006508">
    <property type="term" value="P:proteolysis"/>
    <property type="evidence" value="ECO:0007669"/>
    <property type="project" value="UniProtKB-KW"/>
</dbReference>
<reference evidence="4 5" key="1">
    <citation type="submission" date="2018-06" db="EMBL/GenBank/DDBJ databases">
        <authorList>
            <consortium name="Pathogen Informatics"/>
            <person name="Doyle S."/>
        </authorList>
    </citation>
    <scope>NUCLEOTIDE SEQUENCE [LARGE SCALE GENOMIC DNA]</scope>
    <source>
        <strain evidence="4 5">NCTC11532</strain>
    </source>
</reference>
<feature type="region of interest" description="Disordered" evidence="2">
    <location>
        <begin position="497"/>
        <end position="531"/>
    </location>
</feature>
<dbReference type="SUPFAM" id="SSF54001">
    <property type="entry name" value="Cysteine proteinases"/>
    <property type="match status" value="1"/>
</dbReference>
<evidence type="ECO:0000256" key="1">
    <source>
        <dbReference type="PROSITE-ProRule" id="PRU00239"/>
    </source>
</evidence>
<keyword evidence="5" id="KW-1185">Reference proteome</keyword>
<comment type="caution">
    <text evidence="1">Lacks conserved residue(s) required for the propagation of feature annotation.</text>
</comment>